<keyword evidence="11" id="KW-1133">Transmembrane helix</keyword>
<comment type="subcellular location">
    <subcellularLocation>
        <location evidence="1">Cell inner membrane</location>
    </subcellularLocation>
</comment>
<keyword evidence="4" id="KW-0813">Transport</keyword>
<comment type="similarity">
    <text evidence="2">Belongs to the GSP N family.</text>
</comment>
<dbReference type="EMBL" id="BAAAFR010000001">
    <property type="protein sequence ID" value="GAA0310263.1"/>
    <property type="molecule type" value="Genomic_DNA"/>
</dbReference>
<keyword evidence="8" id="KW-0653">Protein transport</keyword>
<feature type="transmembrane region" description="Helical" evidence="11">
    <location>
        <begin position="15"/>
        <end position="38"/>
    </location>
</feature>
<evidence type="ECO:0000256" key="11">
    <source>
        <dbReference type="SAM" id="Phobius"/>
    </source>
</evidence>
<evidence type="ECO:0000256" key="9">
    <source>
        <dbReference type="ARBA" id="ARBA00023136"/>
    </source>
</evidence>
<gene>
    <name evidence="12" type="primary">gspN</name>
    <name evidence="12" type="ORF">GCM10009129_04380</name>
</gene>
<evidence type="ECO:0000256" key="6">
    <source>
        <dbReference type="ARBA" id="ARBA00022519"/>
    </source>
</evidence>
<evidence type="ECO:0000256" key="2">
    <source>
        <dbReference type="ARBA" id="ARBA00007208"/>
    </source>
</evidence>
<evidence type="ECO:0000256" key="3">
    <source>
        <dbReference type="ARBA" id="ARBA00021563"/>
    </source>
</evidence>
<evidence type="ECO:0000256" key="10">
    <source>
        <dbReference type="ARBA" id="ARBA00030772"/>
    </source>
</evidence>
<reference evidence="12 13" key="1">
    <citation type="journal article" date="2019" name="Int. J. Syst. Evol. Microbiol.">
        <title>The Global Catalogue of Microorganisms (GCM) 10K type strain sequencing project: providing services to taxonomists for standard genome sequencing and annotation.</title>
        <authorList>
            <consortium name="The Broad Institute Genomics Platform"/>
            <consortium name="The Broad Institute Genome Sequencing Center for Infectious Disease"/>
            <person name="Wu L."/>
            <person name="Ma J."/>
        </authorList>
    </citation>
    <scope>NUCLEOTIDE SEQUENCE [LARGE SCALE GENOMIC DNA]</scope>
    <source>
        <strain evidence="12 13">JCM 16343</strain>
    </source>
</reference>
<dbReference type="Proteomes" id="UP001501787">
    <property type="component" value="Unassembled WGS sequence"/>
</dbReference>
<dbReference type="RefSeq" id="WP_201504042.1">
    <property type="nucleotide sequence ID" value="NZ_BAAAFR010000001.1"/>
</dbReference>
<name>A0ABN0VLK2_9GAMM</name>
<evidence type="ECO:0000256" key="5">
    <source>
        <dbReference type="ARBA" id="ARBA00022475"/>
    </source>
</evidence>
<organism evidence="12 13">
    <name type="scientific">Psychrobacter aestuarii</name>
    <dbReference type="NCBI Taxonomy" id="556327"/>
    <lineage>
        <taxon>Bacteria</taxon>
        <taxon>Pseudomonadati</taxon>
        <taxon>Pseudomonadota</taxon>
        <taxon>Gammaproteobacteria</taxon>
        <taxon>Moraxellales</taxon>
        <taxon>Moraxellaceae</taxon>
        <taxon>Psychrobacter</taxon>
    </lineage>
</organism>
<evidence type="ECO:0000256" key="4">
    <source>
        <dbReference type="ARBA" id="ARBA00022448"/>
    </source>
</evidence>
<keyword evidence="6" id="KW-0997">Cell inner membrane</keyword>
<dbReference type="InterPro" id="IPR022792">
    <property type="entry name" value="T2SS_protein-GspN"/>
</dbReference>
<evidence type="ECO:0000313" key="13">
    <source>
        <dbReference type="Proteomes" id="UP001501787"/>
    </source>
</evidence>
<keyword evidence="13" id="KW-1185">Reference proteome</keyword>
<keyword evidence="9 11" id="KW-0472">Membrane</keyword>
<evidence type="ECO:0000256" key="1">
    <source>
        <dbReference type="ARBA" id="ARBA00004533"/>
    </source>
</evidence>
<evidence type="ECO:0000256" key="8">
    <source>
        <dbReference type="ARBA" id="ARBA00022927"/>
    </source>
</evidence>
<protein>
    <recommendedName>
        <fullName evidence="3">Type II secretion system protein N</fullName>
    </recommendedName>
    <alternativeName>
        <fullName evidence="10">General secretion pathway protein N</fullName>
    </alternativeName>
</protein>
<evidence type="ECO:0000313" key="12">
    <source>
        <dbReference type="EMBL" id="GAA0310263.1"/>
    </source>
</evidence>
<comment type="caution">
    <text evidence="12">The sequence shown here is derived from an EMBL/GenBank/DDBJ whole genome shotgun (WGS) entry which is preliminary data.</text>
</comment>
<evidence type="ECO:0000256" key="7">
    <source>
        <dbReference type="ARBA" id="ARBA00022692"/>
    </source>
</evidence>
<keyword evidence="5" id="KW-1003">Cell membrane</keyword>
<proteinExistence type="inferred from homology"/>
<keyword evidence="7 11" id="KW-0812">Transmembrane</keyword>
<accession>A0ABN0VLK2</accession>
<sequence>MAKSSDVAQKRPRKLWWLVGCMVFMLMVIVQMPASWLLDKYAADNRYVQYVSGNLWQGSLVWQLPSGNTALTGAGTWTWQPWQLLLGTVGADVELQSGQTRLSGEARIHRQGWQVENMDGKIAPETLRQWVSWQLPDAPIQANNVRLSYQKADEGRAAGFDEADGQLTWVGGMLGYPKGGQYMYLTLPPMHAQLSAVQKDAQSRLHMQLLDNQDKRLGDIYLDGTQMLDISLTQRLLEQMPSYQGKAPQDTNVVNVRQPITQLGAR</sequence>
<dbReference type="Pfam" id="PF01203">
    <property type="entry name" value="T2SSN"/>
    <property type="match status" value="1"/>
</dbReference>